<keyword evidence="3 6" id="KW-0032">Aminotransferase</keyword>
<dbReference type="InterPro" id="IPR004839">
    <property type="entry name" value="Aminotransferase_I/II_large"/>
</dbReference>
<evidence type="ECO:0000256" key="5">
    <source>
        <dbReference type="ARBA" id="ARBA00022898"/>
    </source>
</evidence>
<dbReference type="EC" id="2.6.1.-" evidence="6"/>
<dbReference type="GO" id="GO:0006520">
    <property type="term" value="P:amino acid metabolic process"/>
    <property type="evidence" value="ECO:0007669"/>
    <property type="project" value="InterPro"/>
</dbReference>
<evidence type="ECO:0000256" key="2">
    <source>
        <dbReference type="ARBA" id="ARBA00007441"/>
    </source>
</evidence>
<evidence type="ECO:0000256" key="3">
    <source>
        <dbReference type="ARBA" id="ARBA00022576"/>
    </source>
</evidence>
<dbReference type="EMBL" id="JABBNB010000001">
    <property type="protein sequence ID" value="NMO00020.1"/>
    <property type="molecule type" value="Genomic_DNA"/>
</dbReference>
<dbReference type="PANTHER" id="PTHR46383:SF2">
    <property type="entry name" value="AMINOTRANSFERASE"/>
    <property type="match status" value="1"/>
</dbReference>
<evidence type="ECO:0000256" key="4">
    <source>
        <dbReference type="ARBA" id="ARBA00022679"/>
    </source>
</evidence>
<evidence type="ECO:0000256" key="6">
    <source>
        <dbReference type="RuleBase" id="RU000481"/>
    </source>
</evidence>
<dbReference type="AlphaFoldDB" id="A0A848KNZ8"/>
<dbReference type="Proteomes" id="UP000550729">
    <property type="component" value="Unassembled WGS sequence"/>
</dbReference>
<evidence type="ECO:0000256" key="1">
    <source>
        <dbReference type="ARBA" id="ARBA00001933"/>
    </source>
</evidence>
<comment type="similarity">
    <text evidence="2 6">Belongs to the class-I pyridoxal-phosphate-dependent aminotransferase family.</text>
</comment>
<dbReference type="InterPro" id="IPR050596">
    <property type="entry name" value="AspAT/PAT-like"/>
</dbReference>
<dbReference type="CDD" id="cd00609">
    <property type="entry name" value="AAT_like"/>
    <property type="match status" value="1"/>
</dbReference>
<feature type="domain" description="Aminotransferase class I/classII large" evidence="7">
    <location>
        <begin position="38"/>
        <end position="386"/>
    </location>
</feature>
<dbReference type="InterPro" id="IPR004838">
    <property type="entry name" value="NHTrfase_class1_PyrdxlP-BS"/>
</dbReference>
<name>A0A848KNZ8_9ACTN</name>
<evidence type="ECO:0000259" key="7">
    <source>
        <dbReference type="Pfam" id="PF00155"/>
    </source>
</evidence>
<evidence type="ECO:0000313" key="9">
    <source>
        <dbReference type="Proteomes" id="UP000550729"/>
    </source>
</evidence>
<dbReference type="PROSITE" id="PS00105">
    <property type="entry name" value="AA_TRANSFER_CLASS_1"/>
    <property type="match status" value="1"/>
</dbReference>
<comment type="caution">
    <text evidence="8">The sequence shown here is derived from an EMBL/GenBank/DDBJ whole genome shotgun (WGS) entry which is preliminary data.</text>
</comment>
<evidence type="ECO:0000313" key="8">
    <source>
        <dbReference type="EMBL" id="NMO00020.1"/>
    </source>
</evidence>
<dbReference type="PANTHER" id="PTHR46383">
    <property type="entry name" value="ASPARTATE AMINOTRANSFERASE"/>
    <property type="match status" value="1"/>
</dbReference>
<dbReference type="InterPro" id="IPR015421">
    <property type="entry name" value="PyrdxlP-dep_Trfase_major"/>
</dbReference>
<dbReference type="RefSeq" id="WP_170192483.1">
    <property type="nucleotide sequence ID" value="NZ_JABBNB010000001.1"/>
</dbReference>
<gene>
    <name evidence="8" type="ORF">HH308_02190</name>
</gene>
<dbReference type="GO" id="GO:0030170">
    <property type="term" value="F:pyridoxal phosphate binding"/>
    <property type="evidence" value="ECO:0007669"/>
    <property type="project" value="InterPro"/>
</dbReference>
<reference evidence="8 9" key="1">
    <citation type="submission" date="2020-04" db="EMBL/GenBank/DDBJ databases">
        <title>Gordonia sp. nov. TBRC 11910.</title>
        <authorList>
            <person name="Suriyachadkun C."/>
        </authorList>
    </citation>
    <scope>NUCLEOTIDE SEQUENCE [LARGE SCALE GENOMIC DNA]</scope>
    <source>
        <strain evidence="8 9">TBRC 11910</strain>
    </source>
</reference>
<organism evidence="8 9">
    <name type="scientific">Gordonia asplenii</name>
    <dbReference type="NCBI Taxonomy" id="2725283"/>
    <lineage>
        <taxon>Bacteria</taxon>
        <taxon>Bacillati</taxon>
        <taxon>Actinomycetota</taxon>
        <taxon>Actinomycetes</taxon>
        <taxon>Mycobacteriales</taxon>
        <taxon>Gordoniaceae</taxon>
        <taxon>Gordonia</taxon>
    </lineage>
</organism>
<keyword evidence="5" id="KW-0663">Pyridoxal phosphate</keyword>
<accession>A0A848KNZ8</accession>
<proteinExistence type="inferred from homology"/>
<sequence>MSVSSKQFQISQRAQRVAPFQAMEFAKHADAMEATGRHVTRLNIGEPDFGAPPEFLRTVRELADGRPTPYTPSVGIGELRSAIAEHYRAVDGLDVDPRRVCVTAGASAALLLCAAALIDPGDRVLVADPSYPCNRQFAESFGADVALLATSAATRFQLDAASVIAAWDSDTRGVMLASPSNPTGTSLAATELTKICAAVAERGGWRIVDEIYLGLTHDAGARSVLTVDDDAIVVNSFSKVFGLTGWRLGWCVVPDVMVPVIEKLAQNYYICPSTPAQYAAVTCFEPATLQLAQDRRRRIVERKEIVLQALSEMGLPVPVAPDGAFYVYVDVSGTGLTSWEFCEQALERARVSLTPGHDFGVTGAERFVRLSYAIAPDDLRAGLRRLADFVADQPTKPAPTS</sequence>
<dbReference type="SUPFAM" id="SSF53383">
    <property type="entry name" value="PLP-dependent transferases"/>
    <property type="match status" value="1"/>
</dbReference>
<keyword evidence="9" id="KW-1185">Reference proteome</keyword>
<comment type="cofactor">
    <cofactor evidence="1 6">
        <name>pyridoxal 5'-phosphate</name>
        <dbReference type="ChEBI" id="CHEBI:597326"/>
    </cofactor>
</comment>
<dbReference type="InterPro" id="IPR015424">
    <property type="entry name" value="PyrdxlP-dep_Trfase"/>
</dbReference>
<protein>
    <recommendedName>
        <fullName evidence="6">Aminotransferase</fullName>
        <ecNumber evidence="6">2.6.1.-</ecNumber>
    </recommendedName>
</protein>
<dbReference type="GO" id="GO:0008483">
    <property type="term" value="F:transaminase activity"/>
    <property type="evidence" value="ECO:0007669"/>
    <property type="project" value="UniProtKB-KW"/>
</dbReference>
<dbReference type="Pfam" id="PF00155">
    <property type="entry name" value="Aminotran_1_2"/>
    <property type="match status" value="1"/>
</dbReference>
<dbReference type="Gene3D" id="3.40.640.10">
    <property type="entry name" value="Type I PLP-dependent aspartate aminotransferase-like (Major domain)"/>
    <property type="match status" value="1"/>
</dbReference>
<keyword evidence="4 6" id="KW-0808">Transferase</keyword>